<evidence type="ECO:0008006" key="4">
    <source>
        <dbReference type="Google" id="ProtNLM"/>
    </source>
</evidence>
<dbReference type="EMBL" id="JAQIOY010000003">
    <property type="protein sequence ID" value="MDA7425170.1"/>
    <property type="molecule type" value="Genomic_DNA"/>
</dbReference>
<comment type="caution">
    <text evidence="2">The sequence shown here is derived from an EMBL/GenBank/DDBJ whole genome shotgun (WGS) entry which is preliminary data.</text>
</comment>
<keyword evidence="3" id="KW-1185">Reference proteome</keyword>
<accession>A0ABT4XTA7</accession>
<evidence type="ECO:0000313" key="3">
    <source>
        <dbReference type="Proteomes" id="UP001210720"/>
    </source>
</evidence>
<reference evidence="2 3" key="1">
    <citation type="submission" date="2023-01" db="EMBL/GenBank/DDBJ databases">
        <title>Thalassococcus onchidii sp. nov., isolated from a marine invertebrate from the South China Sea.</title>
        <authorList>
            <person name="Xu S."/>
            <person name="Liu Z."/>
            <person name="Xu Y."/>
        </authorList>
    </citation>
    <scope>NUCLEOTIDE SEQUENCE [LARGE SCALE GENOMIC DNA]</scope>
    <source>
        <strain evidence="2 3">KCTC 32084</strain>
    </source>
</reference>
<feature type="transmembrane region" description="Helical" evidence="1">
    <location>
        <begin position="6"/>
        <end position="26"/>
    </location>
</feature>
<keyword evidence="1" id="KW-0812">Transmembrane</keyword>
<evidence type="ECO:0000313" key="2">
    <source>
        <dbReference type="EMBL" id="MDA7425170.1"/>
    </source>
</evidence>
<protein>
    <recommendedName>
        <fullName evidence="4">50S ribosomal protein L35</fullName>
    </recommendedName>
</protein>
<proteinExistence type="predicted"/>
<name>A0ABT4XTA7_9RHOB</name>
<dbReference type="RefSeq" id="WP_271432519.1">
    <property type="nucleotide sequence ID" value="NZ_JAQIOY010000003.1"/>
</dbReference>
<keyword evidence="1" id="KW-0472">Membrane</keyword>
<dbReference type="Proteomes" id="UP001210720">
    <property type="component" value="Unassembled WGS sequence"/>
</dbReference>
<evidence type="ECO:0000256" key="1">
    <source>
        <dbReference type="SAM" id="Phobius"/>
    </source>
</evidence>
<organism evidence="2 3">
    <name type="scientific">Thalassococcus lentus</name>
    <dbReference type="NCBI Taxonomy" id="1210524"/>
    <lineage>
        <taxon>Bacteria</taxon>
        <taxon>Pseudomonadati</taxon>
        <taxon>Pseudomonadota</taxon>
        <taxon>Alphaproteobacteria</taxon>
        <taxon>Rhodobacterales</taxon>
        <taxon>Roseobacteraceae</taxon>
        <taxon>Thalassococcus</taxon>
    </lineage>
</organism>
<keyword evidence="1" id="KW-1133">Transmembrane helix</keyword>
<feature type="transmembrane region" description="Helical" evidence="1">
    <location>
        <begin position="33"/>
        <end position="50"/>
    </location>
</feature>
<sequence length="73" mass="7521">MDPDTSMVIGMAVGVLSIPAIVSAFADGRTPRAAAVSLVIAGGLMVYAINTKDGGYQVRDLPRVIYGVIGDII</sequence>
<gene>
    <name evidence="2" type="ORF">PFY00_10555</name>
</gene>